<sequence length="129" mass="14164">MAVLLVYLFLYFALFFSHFFASSSSICSPLHPSFLSSRVARCNAIHLHSVGGAPFITFHPSAAAPLPCATSVSMNALPHHLGTPITPYFSIMPNLLNRIAKMNQIQIDQRSDGTHFFFPDVGSPELNQT</sequence>
<protein>
    <submittedName>
        <fullName evidence="2">Uncharacterized protein</fullName>
    </submittedName>
</protein>
<dbReference type="HOGENOM" id="CLU_1949157_0_0_1"/>
<keyword evidence="1" id="KW-0732">Signal</keyword>
<reference evidence="2 3" key="1">
    <citation type="submission" date="2014-04" db="EMBL/GenBank/DDBJ databases">
        <authorList>
            <consortium name="DOE Joint Genome Institute"/>
            <person name="Kuo A."/>
            <person name="Kohler A."/>
            <person name="Nagy L.G."/>
            <person name="Floudas D."/>
            <person name="Copeland A."/>
            <person name="Barry K.W."/>
            <person name="Cichocki N."/>
            <person name="Veneault-Fourrey C."/>
            <person name="LaButti K."/>
            <person name="Lindquist E.A."/>
            <person name="Lipzen A."/>
            <person name="Lundell T."/>
            <person name="Morin E."/>
            <person name="Murat C."/>
            <person name="Sun H."/>
            <person name="Tunlid A."/>
            <person name="Henrissat B."/>
            <person name="Grigoriev I.V."/>
            <person name="Hibbett D.S."/>
            <person name="Martin F."/>
            <person name="Nordberg H.P."/>
            <person name="Cantor M.N."/>
            <person name="Hua S.X."/>
        </authorList>
    </citation>
    <scope>NUCLEOTIDE SEQUENCE [LARGE SCALE GENOMIC DNA]</scope>
    <source>
        <strain evidence="2 3">LaAM-08-1</strain>
    </source>
</reference>
<gene>
    <name evidence="2" type="ORF">K443DRAFT_674932</name>
</gene>
<evidence type="ECO:0000256" key="1">
    <source>
        <dbReference type="SAM" id="SignalP"/>
    </source>
</evidence>
<organism evidence="2 3">
    <name type="scientific">Laccaria amethystina LaAM-08-1</name>
    <dbReference type="NCBI Taxonomy" id="1095629"/>
    <lineage>
        <taxon>Eukaryota</taxon>
        <taxon>Fungi</taxon>
        <taxon>Dikarya</taxon>
        <taxon>Basidiomycota</taxon>
        <taxon>Agaricomycotina</taxon>
        <taxon>Agaricomycetes</taxon>
        <taxon>Agaricomycetidae</taxon>
        <taxon>Agaricales</taxon>
        <taxon>Agaricineae</taxon>
        <taxon>Hydnangiaceae</taxon>
        <taxon>Laccaria</taxon>
    </lineage>
</organism>
<dbReference type="Proteomes" id="UP000054477">
    <property type="component" value="Unassembled WGS sequence"/>
</dbReference>
<evidence type="ECO:0000313" key="3">
    <source>
        <dbReference type="Proteomes" id="UP000054477"/>
    </source>
</evidence>
<name>A0A0C9XKT0_9AGAR</name>
<evidence type="ECO:0000313" key="2">
    <source>
        <dbReference type="EMBL" id="KIK05636.1"/>
    </source>
</evidence>
<reference evidence="3" key="2">
    <citation type="submission" date="2015-01" db="EMBL/GenBank/DDBJ databases">
        <title>Evolutionary Origins and Diversification of the Mycorrhizal Mutualists.</title>
        <authorList>
            <consortium name="DOE Joint Genome Institute"/>
            <consortium name="Mycorrhizal Genomics Consortium"/>
            <person name="Kohler A."/>
            <person name="Kuo A."/>
            <person name="Nagy L.G."/>
            <person name="Floudas D."/>
            <person name="Copeland A."/>
            <person name="Barry K.W."/>
            <person name="Cichocki N."/>
            <person name="Veneault-Fourrey C."/>
            <person name="LaButti K."/>
            <person name="Lindquist E.A."/>
            <person name="Lipzen A."/>
            <person name="Lundell T."/>
            <person name="Morin E."/>
            <person name="Murat C."/>
            <person name="Riley R."/>
            <person name="Ohm R."/>
            <person name="Sun H."/>
            <person name="Tunlid A."/>
            <person name="Henrissat B."/>
            <person name="Grigoriev I.V."/>
            <person name="Hibbett D.S."/>
            <person name="Martin F."/>
        </authorList>
    </citation>
    <scope>NUCLEOTIDE SEQUENCE [LARGE SCALE GENOMIC DNA]</scope>
    <source>
        <strain evidence="3">LaAM-08-1</strain>
    </source>
</reference>
<dbReference type="AlphaFoldDB" id="A0A0C9XKT0"/>
<dbReference type="EMBL" id="KN838558">
    <property type="protein sequence ID" value="KIK05636.1"/>
    <property type="molecule type" value="Genomic_DNA"/>
</dbReference>
<accession>A0A0C9XKT0</accession>
<feature type="signal peptide" evidence="1">
    <location>
        <begin position="1"/>
        <end position="25"/>
    </location>
</feature>
<proteinExistence type="predicted"/>
<feature type="chain" id="PRO_5002205929" evidence="1">
    <location>
        <begin position="26"/>
        <end position="129"/>
    </location>
</feature>
<keyword evidence="3" id="KW-1185">Reference proteome</keyword>